<feature type="region of interest" description="Disordered" evidence="1">
    <location>
        <begin position="1"/>
        <end position="25"/>
    </location>
</feature>
<dbReference type="Proteomes" id="UP000245697">
    <property type="component" value="Unassembled WGS sequence"/>
</dbReference>
<evidence type="ECO:0000313" key="2">
    <source>
        <dbReference type="EMBL" id="PWK39844.1"/>
    </source>
</evidence>
<dbReference type="EMBL" id="QGGR01000021">
    <property type="protein sequence ID" value="PWK39844.1"/>
    <property type="molecule type" value="Genomic_DNA"/>
</dbReference>
<proteinExistence type="predicted"/>
<accession>A0A316F5A8</accession>
<feature type="compositionally biased region" description="Basic and acidic residues" evidence="1">
    <location>
        <begin position="1"/>
        <end position="21"/>
    </location>
</feature>
<name>A0A316F5A8_9ACTN</name>
<organism evidence="2 3">
    <name type="scientific">Actinoplanes xinjiangensis</name>
    <dbReference type="NCBI Taxonomy" id="512350"/>
    <lineage>
        <taxon>Bacteria</taxon>
        <taxon>Bacillati</taxon>
        <taxon>Actinomycetota</taxon>
        <taxon>Actinomycetes</taxon>
        <taxon>Micromonosporales</taxon>
        <taxon>Micromonosporaceae</taxon>
        <taxon>Actinoplanes</taxon>
    </lineage>
</organism>
<evidence type="ECO:0000313" key="3">
    <source>
        <dbReference type="Proteomes" id="UP000245697"/>
    </source>
</evidence>
<dbReference type="AlphaFoldDB" id="A0A316F5A8"/>
<reference evidence="2 3" key="1">
    <citation type="submission" date="2018-05" db="EMBL/GenBank/DDBJ databases">
        <title>Genomic Encyclopedia of Archaeal and Bacterial Type Strains, Phase II (KMG-II): from individual species to whole genera.</title>
        <authorList>
            <person name="Goeker M."/>
        </authorList>
    </citation>
    <scope>NUCLEOTIDE SEQUENCE [LARGE SCALE GENOMIC DNA]</scope>
    <source>
        <strain evidence="2 3">DSM 45184</strain>
    </source>
</reference>
<protein>
    <submittedName>
        <fullName evidence="2">Uncharacterized protein</fullName>
    </submittedName>
</protein>
<evidence type="ECO:0000256" key="1">
    <source>
        <dbReference type="SAM" id="MobiDB-lite"/>
    </source>
</evidence>
<feature type="region of interest" description="Disordered" evidence="1">
    <location>
        <begin position="57"/>
        <end position="84"/>
    </location>
</feature>
<gene>
    <name evidence="2" type="ORF">BC793_121111</name>
</gene>
<comment type="caution">
    <text evidence="2">The sequence shown here is derived from an EMBL/GenBank/DDBJ whole genome shotgun (WGS) entry which is preliminary data.</text>
</comment>
<keyword evidence="3" id="KW-1185">Reference proteome</keyword>
<sequence length="84" mass="9264">MDSRNPRPDRRLTHRDPDGLDHGALTSCTPHVTTAMRLAAADVLTGLVGDNLLGAHRMLPTSSTRGSRKRWPQPSPRWSPQDAE</sequence>